<keyword evidence="4" id="KW-1185">Reference proteome</keyword>
<feature type="domain" description="HMA" evidence="2">
    <location>
        <begin position="4"/>
        <end position="71"/>
    </location>
</feature>
<dbReference type="InterPro" id="IPR036163">
    <property type="entry name" value="HMA_dom_sf"/>
</dbReference>
<dbReference type="PROSITE" id="PS50846">
    <property type="entry name" value="HMA_2"/>
    <property type="match status" value="1"/>
</dbReference>
<dbReference type="CDD" id="cd00371">
    <property type="entry name" value="HMA"/>
    <property type="match status" value="1"/>
</dbReference>
<evidence type="ECO:0000259" key="2">
    <source>
        <dbReference type="PROSITE" id="PS50846"/>
    </source>
</evidence>
<dbReference type="InterPro" id="IPR006121">
    <property type="entry name" value="HMA_dom"/>
</dbReference>
<dbReference type="SUPFAM" id="SSF55008">
    <property type="entry name" value="HMA, heavy metal-associated domain"/>
    <property type="match status" value="1"/>
</dbReference>
<dbReference type="SUPFAM" id="SSF52833">
    <property type="entry name" value="Thioredoxin-like"/>
    <property type="match status" value="1"/>
</dbReference>
<dbReference type="Pfam" id="PF00403">
    <property type="entry name" value="HMA"/>
    <property type="match status" value="1"/>
</dbReference>
<protein>
    <submittedName>
        <fullName evidence="3">Cation transporter</fullName>
    </submittedName>
</protein>
<keyword evidence="1" id="KW-0812">Transmembrane</keyword>
<dbReference type="GO" id="GO:0046872">
    <property type="term" value="F:metal ion binding"/>
    <property type="evidence" value="ECO:0007669"/>
    <property type="project" value="InterPro"/>
</dbReference>
<proteinExistence type="predicted"/>
<organism evidence="3 4">
    <name type="scientific">Phototrophicus methaneseepsis</name>
    <dbReference type="NCBI Taxonomy" id="2710758"/>
    <lineage>
        <taxon>Bacteria</taxon>
        <taxon>Bacillati</taxon>
        <taxon>Chloroflexota</taxon>
        <taxon>Candidatus Thermofontia</taxon>
        <taxon>Phototrophicales</taxon>
        <taxon>Phototrophicaceae</taxon>
        <taxon>Phototrophicus</taxon>
    </lineage>
</organism>
<dbReference type="Gene3D" id="3.30.70.100">
    <property type="match status" value="1"/>
</dbReference>
<evidence type="ECO:0000313" key="4">
    <source>
        <dbReference type="Proteomes" id="UP000594468"/>
    </source>
</evidence>
<dbReference type="EMBL" id="CP062983">
    <property type="protein sequence ID" value="QPC83044.1"/>
    <property type="molecule type" value="Genomic_DNA"/>
</dbReference>
<dbReference type="InterPro" id="IPR036249">
    <property type="entry name" value="Thioredoxin-like_sf"/>
</dbReference>
<gene>
    <name evidence="3" type="ORF">G4Y79_01320</name>
</gene>
<keyword evidence="1" id="KW-1133">Transmembrane helix</keyword>
<keyword evidence="1" id="KW-0472">Membrane</keyword>
<evidence type="ECO:0000256" key="1">
    <source>
        <dbReference type="SAM" id="Phobius"/>
    </source>
</evidence>
<name>A0A7S8EA32_9CHLR</name>
<sequence>MEDATQRFKIEGMTCSSCAFHAEKALQKIDGVKAAFVDSWHKGRAELVSKGGHVPISEIEQALAEAGYQYAEIDPNELEEPISNGSISTLLLIVLMLIGFGLIAFVFLNNRQSLPLNIGNVDVNAQVSAEGSILPVISTNNAPDDMSFSSNGEAPLVNAVGEVHIPDPDKAVTVVLAGLAGCSTCGVEAQYLSNILDDYGSQNLRIVFVDVYNWSGSDNLAWFANVLDATNLTWAVDTTDTFRDTYAVDVDSTLIMNREGNILYRDNFITEEATLREQIDLALQQSG</sequence>
<dbReference type="RefSeq" id="WP_195171113.1">
    <property type="nucleotide sequence ID" value="NZ_CP062983.1"/>
</dbReference>
<evidence type="ECO:0000313" key="3">
    <source>
        <dbReference type="EMBL" id="QPC83044.1"/>
    </source>
</evidence>
<dbReference type="Proteomes" id="UP000594468">
    <property type="component" value="Chromosome"/>
</dbReference>
<feature type="transmembrane region" description="Helical" evidence="1">
    <location>
        <begin position="87"/>
        <end position="108"/>
    </location>
</feature>
<dbReference type="AlphaFoldDB" id="A0A7S8EA32"/>
<reference evidence="3 4" key="1">
    <citation type="submission" date="2020-02" db="EMBL/GenBank/DDBJ databases">
        <authorList>
            <person name="Zheng R.K."/>
            <person name="Sun C.M."/>
        </authorList>
    </citation>
    <scope>NUCLEOTIDE SEQUENCE [LARGE SCALE GENOMIC DNA]</scope>
    <source>
        <strain evidence="4">rifampicinis</strain>
    </source>
</reference>
<dbReference type="Gene3D" id="3.40.30.10">
    <property type="entry name" value="Glutaredoxin"/>
    <property type="match status" value="1"/>
</dbReference>
<accession>A0A7S8EA32</accession>
<dbReference type="KEGG" id="pmet:G4Y79_01320"/>